<dbReference type="Proteomes" id="UP000597762">
    <property type="component" value="Unassembled WGS sequence"/>
</dbReference>
<dbReference type="Gene3D" id="3.30.60.90">
    <property type="match status" value="1"/>
</dbReference>
<dbReference type="GO" id="GO:0005776">
    <property type="term" value="C:autophagosome"/>
    <property type="evidence" value="ECO:0007669"/>
    <property type="project" value="UniProtKB-SubCell"/>
</dbReference>
<proteinExistence type="predicted"/>
<comment type="caution">
    <text evidence="10">The sequence shown here is derived from an EMBL/GenBank/DDBJ whole genome shotgun (WGS) entry which is preliminary data.</text>
</comment>
<keyword evidence="11" id="KW-1185">Reference proteome</keyword>
<dbReference type="AlphaFoldDB" id="A0A812EQX2"/>
<feature type="region of interest" description="Disordered" evidence="7">
    <location>
        <begin position="602"/>
        <end position="639"/>
    </location>
</feature>
<evidence type="ECO:0000256" key="5">
    <source>
        <dbReference type="ARBA" id="ARBA00023329"/>
    </source>
</evidence>
<dbReference type="CDD" id="cd14319">
    <property type="entry name" value="UBA_NBR1"/>
    <property type="match status" value="1"/>
</dbReference>
<feature type="region of interest" description="Disordered" evidence="7">
    <location>
        <begin position="139"/>
        <end position="166"/>
    </location>
</feature>
<accession>A0A812EQX2</accession>
<dbReference type="InterPro" id="IPR032350">
    <property type="entry name" value="Nbr1_FW"/>
</dbReference>
<dbReference type="GO" id="GO:0016236">
    <property type="term" value="P:macroautophagy"/>
    <property type="evidence" value="ECO:0007669"/>
    <property type="project" value="TreeGrafter"/>
</dbReference>
<feature type="compositionally biased region" description="Polar residues" evidence="7">
    <location>
        <begin position="606"/>
        <end position="615"/>
    </location>
</feature>
<dbReference type="GO" id="GO:0000407">
    <property type="term" value="C:phagophore assembly site"/>
    <property type="evidence" value="ECO:0007669"/>
    <property type="project" value="TreeGrafter"/>
</dbReference>
<dbReference type="PROSITE" id="PS01357">
    <property type="entry name" value="ZF_ZZ_1"/>
    <property type="match status" value="1"/>
</dbReference>
<feature type="compositionally biased region" description="Polar residues" evidence="7">
    <location>
        <begin position="153"/>
        <end position="166"/>
    </location>
</feature>
<keyword evidence="2" id="KW-0479">Metal-binding</keyword>
<dbReference type="Gene3D" id="2.60.40.10">
    <property type="entry name" value="Immunoglobulins"/>
    <property type="match status" value="1"/>
</dbReference>
<dbReference type="GO" id="GO:0008270">
    <property type="term" value="F:zinc ion binding"/>
    <property type="evidence" value="ECO:0007669"/>
    <property type="project" value="UniProtKB-KW"/>
</dbReference>
<dbReference type="InterPro" id="IPR015940">
    <property type="entry name" value="UBA"/>
</dbReference>
<feature type="region of interest" description="Disordered" evidence="7">
    <location>
        <begin position="775"/>
        <end position="801"/>
    </location>
</feature>
<dbReference type="Gene3D" id="3.10.20.90">
    <property type="entry name" value="Phosphatidylinositol 3-kinase Catalytic Subunit, Chain A, domain 1"/>
    <property type="match status" value="1"/>
</dbReference>
<evidence type="ECO:0000256" key="6">
    <source>
        <dbReference type="PROSITE-ProRule" id="PRU00228"/>
    </source>
</evidence>
<name>A0A812EQX2_ACAPH</name>
<keyword evidence="4" id="KW-0862">Zinc</keyword>
<evidence type="ECO:0000259" key="9">
    <source>
        <dbReference type="PROSITE" id="PS50135"/>
    </source>
</evidence>
<protein>
    <submittedName>
        <fullName evidence="10">NBR1</fullName>
    </submittedName>
</protein>
<gene>
    <name evidence="10" type="ORF">SPHA_77251</name>
</gene>
<comment type="subcellular location">
    <subcellularLocation>
        <location evidence="1">Cytoplasmic vesicle</location>
        <location evidence="1">Autophagosome</location>
    </subcellularLocation>
</comment>
<feature type="domain" description="UBA" evidence="8">
    <location>
        <begin position="977"/>
        <end position="1021"/>
    </location>
</feature>
<dbReference type="SUPFAM" id="SSF54277">
    <property type="entry name" value="CAD &amp; PB1 domains"/>
    <property type="match status" value="1"/>
</dbReference>
<dbReference type="PROSITE" id="PS50030">
    <property type="entry name" value="UBA"/>
    <property type="match status" value="1"/>
</dbReference>
<dbReference type="InterPro" id="IPR043145">
    <property type="entry name" value="Znf_ZZ_sf"/>
</dbReference>
<evidence type="ECO:0000256" key="4">
    <source>
        <dbReference type="ARBA" id="ARBA00022833"/>
    </source>
</evidence>
<dbReference type="CDD" id="cd02340">
    <property type="entry name" value="ZZ_NBR1_like"/>
    <property type="match status" value="1"/>
</dbReference>
<dbReference type="CDD" id="cd14947">
    <property type="entry name" value="NBR1_like"/>
    <property type="match status" value="1"/>
</dbReference>
<dbReference type="PANTHER" id="PTHR20930:SF2">
    <property type="entry name" value="NEXT TO BRCA1 GENE 1 PROTEIN"/>
    <property type="match status" value="1"/>
</dbReference>
<dbReference type="FunFam" id="2.60.40.10:FF:000199">
    <property type="entry name" value="next to BRCA1 gene 1 protein-like"/>
    <property type="match status" value="1"/>
</dbReference>
<evidence type="ECO:0000256" key="2">
    <source>
        <dbReference type="ARBA" id="ARBA00022723"/>
    </source>
</evidence>
<evidence type="ECO:0000256" key="7">
    <source>
        <dbReference type="SAM" id="MobiDB-lite"/>
    </source>
</evidence>
<dbReference type="GO" id="GO:0043130">
    <property type="term" value="F:ubiquitin binding"/>
    <property type="evidence" value="ECO:0007669"/>
    <property type="project" value="TreeGrafter"/>
</dbReference>
<dbReference type="OrthoDB" id="2122982at2759"/>
<dbReference type="InterPro" id="IPR009060">
    <property type="entry name" value="UBA-like_sf"/>
</dbReference>
<dbReference type="GO" id="GO:0070013">
    <property type="term" value="C:intracellular organelle lumen"/>
    <property type="evidence" value="ECO:0007669"/>
    <property type="project" value="UniProtKB-ARBA"/>
</dbReference>
<dbReference type="PROSITE" id="PS50135">
    <property type="entry name" value="ZF_ZZ_2"/>
    <property type="match status" value="1"/>
</dbReference>
<dbReference type="SUPFAM" id="SSF57850">
    <property type="entry name" value="RING/U-box"/>
    <property type="match status" value="1"/>
</dbReference>
<evidence type="ECO:0000313" key="11">
    <source>
        <dbReference type="Proteomes" id="UP000597762"/>
    </source>
</evidence>
<evidence type="ECO:0000313" key="10">
    <source>
        <dbReference type="EMBL" id="CAE1327863.1"/>
    </source>
</evidence>
<dbReference type="Pfam" id="PF00569">
    <property type="entry name" value="ZZ"/>
    <property type="match status" value="1"/>
</dbReference>
<dbReference type="SUPFAM" id="SSF46934">
    <property type="entry name" value="UBA-like"/>
    <property type="match status" value="1"/>
</dbReference>
<dbReference type="FunFam" id="3.30.60.90:FF:000007">
    <property type="entry name" value="Next to BRCA1 gene 1 protein"/>
    <property type="match status" value="1"/>
</dbReference>
<sequence length="1032" mass="113302">MQLPYNICWSNLENIIKASFDVEDILLMYIDDDKEKINMNSPEELHEAIQVGKKNNNNLDIVVHFPPAGSHRNSESHFQCVMNSSTDCSDLEKGKNKSVHEPSELTLDEETGAVSGSKPTKTKLTISSPVVHHFAAELESDKPDGSLCDSESGETSPAVSKSQEMIQENSGVTNNVSYQSLVQLLEQLKHELKTEIVRDVITKTVQQVLENAPGNQKVSVEAANQTGPQMQDQQHHVLHWHEGVTCDGCKHTIVGVRYKCGNCFDYDLCEQCENQVGVHNANHVFLKLRRPCRLAGMINEMKPLLQYMLYSDVADQLPQFQQQQPYLVIDYENIPDDLRRHCKYSKTHVKMAKMLNRKKKEEKLMDMQRRHEEKGKRSFKQSRNLPVKKERLDLVDSVENMAAAFVRDVTIPDDTKVLPSTQLVKTWRMKNTGKSAWNIKTLMCLKSGNIYAISNEVAVPLLLPGEEGDITVHLLAPPKPGKYQSNWMLYSGSQSFGPCVWCSIVVENDGQAESSVSIKNKETLAKEGSPIPSTAVMVSSVDHQQVRTESPSVSKTDNNVDKVLTNAVAGAMAKLNLEPTSGHLQQDLLSFEMLNMHDRSVARASHTATPNNTPLDVSPPKSPTPDMDQPTVSSSNSSSVELLPEDMDTENNHFASELAQHIGGMTLKPVSETDADVESLATLSDDDSSSQYDSDFYIVPLPDCFDPSKPLFPSVSEGSSQGACQLDSGIEAQVDDNHNTIVATSNSLPPSQACAASVDELMTCTNVSVPPPLHPTLALADESSKEVEAASSPSPSRTAHLLSPSNMAADAAAAGECVDSSPNNILVQCRQQQQQQHHHQQQQEVEAAGAPAESGHCAMPQQPAMSRMDINAATGNLKEVDILPSSPSDFANQLMTTAVNAASRAAAQAYSTAKDVFFSLQARPVDGKLVSDNVQQIPYYRHIGSSGVIGNQSINVASGSTCGTASVGGQRQWPKPHFQHEIRSPMNQLIEMGFANRDINQRLLDKHCNNVEKVVQEILQIEGIMAWPSTRH</sequence>
<dbReference type="SMART" id="SM00291">
    <property type="entry name" value="ZnF_ZZ"/>
    <property type="match status" value="1"/>
</dbReference>
<feature type="region of interest" description="Disordered" evidence="7">
    <location>
        <begin position="829"/>
        <end position="859"/>
    </location>
</feature>
<dbReference type="InterPro" id="IPR000433">
    <property type="entry name" value="Znf_ZZ"/>
</dbReference>
<dbReference type="Gene3D" id="1.10.8.10">
    <property type="entry name" value="DNA helicase RuvA subunit, C-terminal domain"/>
    <property type="match status" value="1"/>
</dbReference>
<dbReference type="GO" id="GO:0031410">
    <property type="term" value="C:cytoplasmic vesicle"/>
    <property type="evidence" value="ECO:0007669"/>
    <property type="project" value="UniProtKB-KW"/>
</dbReference>
<keyword evidence="3 6" id="KW-0863">Zinc-finger</keyword>
<keyword evidence="5" id="KW-0968">Cytoplasmic vesicle</keyword>
<reference evidence="10" key="1">
    <citation type="submission" date="2021-01" db="EMBL/GenBank/DDBJ databases">
        <authorList>
            <person name="Li R."/>
            <person name="Bekaert M."/>
        </authorList>
    </citation>
    <scope>NUCLEOTIDE SEQUENCE</scope>
    <source>
        <strain evidence="10">Farmed</strain>
    </source>
</reference>
<dbReference type="EMBL" id="CAHIKZ030005511">
    <property type="protein sequence ID" value="CAE1327863.1"/>
    <property type="molecule type" value="Genomic_DNA"/>
</dbReference>
<feature type="domain" description="ZZ-type" evidence="9">
    <location>
        <begin position="241"/>
        <end position="293"/>
    </location>
</feature>
<dbReference type="Pfam" id="PF16158">
    <property type="entry name" value="N_BRCA1_IG"/>
    <property type="match status" value="1"/>
</dbReference>
<organism evidence="10 11">
    <name type="scientific">Acanthosepion pharaonis</name>
    <name type="common">Pharaoh cuttlefish</name>
    <name type="synonym">Sepia pharaonis</name>
    <dbReference type="NCBI Taxonomy" id="158019"/>
    <lineage>
        <taxon>Eukaryota</taxon>
        <taxon>Metazoa</taxon>
        <taxon>Spiralia</taxon>
        <taxon>Lophotrochozoa</taxon>
        <taxon>Mollusca</taxon>
        <taxon>Cephalopoda</taxon>
        <taxon>Coleoidea</taxon>
        <taxon>Decapodiformes</taxon>
        <taxon>Sepiida</taxon>
        <taxon>Sepiina</taxon>
        <taxon>Sepiidae</taxon>
        <taxon>Acanthosepion</taxon>
    </lineage>
</organism>
<evidence type="ECO:0000256" key="1">
    <source>
        <dbReference type="ARBA" id="ARBA00004419"/>
    </source>
</evidence>
<dbReference type="PANTHER" id="PTHR20930">
    <property type="entry name" value="OVARIAN CARCINOMA ANTIGEN CA125-RELATED"/>
    <property type="match status" value="1"/>
</dbReference>
<dbReference type="InterPro" id="IPR013783">
    <property type="entry name" value="Ig-like_fold"/>
</dbReference>
<evidence type="ECO:0000259" key="8">
    <source>
        <dbReference type="PROSITE" id="PS50030"/>
    </source>
</evidence>
<evidence type="ECO:0000256" key="3">
    <source>
        <dbReference type="ARBA" id="ARBA00022771"/>
    </source>
</evidence>